<dbReference type="CDD" id="cd11874">
    <property type="entry name" value="SH3_CD2AP-like_2"/>
    <property type="match status" value="1"/>
</dbReference>
<dbReference type="InterPro" id="IPR050384">
    <property type="entry name" value="Endophilin_SH3RF"/>
</dbReference>
<dbReference type="Proteomes" id="UP000694850">
    <property type="component" value="Unplaced"/>
</dbReference>
<keyword evidence="1 2" id="KW-0728">SH3 domain</keyword>
<evidence type="ECO:0000259" key="4">
    <source>
        <dbReference type="PROSITE" id="PS50002"/>
    </source>
</evidence>
<dbReference type="SUPFAM" id="SSF50044">
    <property type="entry name" value="SH3-domain"/>
    <property type="match status" value="3"/>
</dbReference>
<feature type="compositionally biased region" description="Polar residues" evidence="3">
    <location>
        <begin position="495"/>
        <end position="511"/>
    </location>
</feature>
<accession>A0A8B7AEG6</accession>
<dbReference type="InterPro" id="IPR036028">
    <property type="entry name" value="SH3-like_dom_sf"/>
</dbReference>
<feature type="domain" description="SH3" evidence="4">
    <location>
        <begin position="299"/>
        <end position="360"/>
    </location>
</feature>
<dbReference type="PROSITE" id="PS50002">
    <property type="entry name" value="SH3"/>
    <property type="match status" value="3"/>
</dbReference>
<proteinExistence type="predicted"/>
<name>A0A8B7AEG6_ORYAF</name>
<gene>
    <name evidence="6" type="primary">SH3D21</name>
</gene>
<feature type="region of interest" description="Disordered" evidence="3">
    <location>
        <begin position="339"/>
        <end position="358"/>
    </location>
</feature>
<feature type="region of interest" description="Disordered" evidence="3">
    <location>
        <begin position="367"/>
        <end position="788"/>
    </location>
</feature>
<feature type="domain" description="SH3" evidence="4">
    <location>
        <begin position="115"/>
        <end position="175"/>
    </location>
</feature>
<evidence type="ECO:0000313" key="6">
    <source>
        <dbReference type="RefSeq" id="XP_007945862.1"/>
    </source>
</evidence>
<dbReference type="CDD" id="cd12142">
    <property type="entry name" value="SH3_D21-like"/>
    <property type="match status" value="1"/>
</dbReference>
<dbReference type="InterPro" id="IPR035468">
    <property type="entry name" value="SH3D21_SH3"/>
</dbReference>
<feature type="compositionally biased region" description="Pro residues" evidence="3">
    <location>
        <begin position="660"/>
        <end position="670"/>
    </location>
</feature>
<feature type="compositionally biased region" description="Basic and acidic residues" evidence="3">
    <location>
        <begin position="718"/>
        <end position="743"/>
    </location>
</feature>
<dbReference type="OrthoDB" id="73680at2759"/>
<feature type="compositionally biased region" description="Polar residues" evidence="3">
    <location>
        <begin position="552"/>
        <end position="567"/>
    </location>
</feature>
<dbReference type="CTD" id="79729"/>
<dbReference type="GeneID" id="103202738"/>
<organism evidence="5 6">
    <name type="scientific">Orycteropus afer afer</name>
    <dbReference type="NCBI Taxonomy" id="1230840"/>
    <lineage>
        <taxon>Eukaryota</taxon>
        <taxon>Metazoa</taxon>
        <taxon>Chordata</taxon>
        <taxon>Craniata</taxon>
        <taxon>Vertebrata</taxon>
        <taxon>Euteleostomi</taxon>
        <taxon>Mammalia</taxon>
        <taxon>Eutheria</taxon>
        <taxon>Afrotheria</taxon>
        <taxon>Tubulidentata</taxon>
        <taxon>Orycteropodidae</taxon>
        <taxon>Orycteropus</taxon>
    </lineage>
</organism>
<reference evidence="6" key="1">
    <citation type="submission" date="2025-08" db="UniProtKB">
        <authorList>
            <consortium name="RefSeq"/>
        </authorList>
    </citation>
    <scope>IDENTIFICATION</scope>
</reference>
<dbReference type="AlphaFoldDB" id="A0A8B7AEG6"/>
<evidence type="ECO:0000256" key="2">
    <source>
        <dbReference type="PROSITE-ProRule" id="PRU00192"/>
    </source>
</evidence>
<feature type="domain" description="SH3" evidence="4">
    <location>
        <begin position="201"/>
        <end position="260"/>
    </location>
</feature>
<evidence type="ECO:0000256" key="3">
    <source>
        <dbReference type="SAM" id="MobiDB-lite"/>
    </source>
</evidence>
<dbReference type="GO" id="GO:0016477">
    <property type="term" value="P:cell migration"/>
    <property type="evidence" value="ECO:0007669"/>
    <property type="project" value="TreeGrafter"/>
</dbReference>
<sequence>MGLAPPPGTRPIDLSLHRLCFTTSQPVSTRAQYSATSGTALPYLASSTGHPGIHGYVRKDLSGSSLQPCGRTYSKNPPPPILSTFLYPVLGSPGGALWRVRQDWTKLSRAPSPCPPPAEVLVLYGYRAQKEDELSLVPGDVVRQVRQGPVRGWLRGELGGRCGLFPERRVQEIPENLRGTAEGQRPRCARRRGHAAKFPGPQRWWCKVNFSYSPEQADELKLEAGEMVEVLKEIEDGWWLGQKNGQLGAFPSNFVELLDSGPPSVDIPDMPSVSSCPQRPPKLSCLTYDSPPDYLRTVSHPETYRVLFDYQPEAPDELELRRGDVVKVLRKTTEDKGWWEGESQGRRGVFPDNFVLPPPPIKKLVPRKVVSRESAPVKEPKKMMPKTALPAVKKLVTVPTGPSKAKPSWTSSRENQKRPSRDSGSSSRVLDGVPGHPGKKQSRSKTQVPQQRSAPSQEEEQSSRAKAPSMNKSPALDQIPKPEKTLPDKAATPKKTPTLNKGPTPEKTLTPNKAPPPEKTPTLSKASTPEKSLTLDRVPSLEKAPTLDKTPTPENTPTLDKTPTAEKTPTPDRVSTPEMVFFMDKDGAPEVPAEDEAPDPKTAPSGDEAPIPDKILTQGQVFSEAAPCTRPNTEFHPLSLEEGLQKAVKEARSQEEGPVPLEPLPQPSCPGPVKARLCEKDGTPPRPGLELGSKPTPDKAHPPKEATVLLQETLGEDEATRKETVPKEEVPYKELTPPKKEASPQEEVPPKVASAREKPHPTTPGPQETHSLHSLVQQNPTQSQDDRVDLVKLKEEVESLRRSLELMGVQLERKLTGIWEELKKEKEQRQLLEVQMIQRTQESPTRESVHSQTQTY</sequence>
<protein>
    <submittedName>
        <fullName evidence="6">SH3 domain-containing protein 21</fullName>
    </submittedName>
</protein>
<feature type="region of interest" description="Disordered" evidence="3">
    <location>
        <begin position="837"/>
        <end position="856"/>
    </location>
</feature>
<dbReference type="PANTHER" id="PTHR14167:SF28">
    <property type="entry name" value="SH3 DOMAIN-CONTAINING PROTEIN 21"/>
    <property type="match status" value="1"/>
</dbReference>
<dbReference type="Pfam" id="PF14604">
    <property type="entry name" value="SH3_9"/>
    <property type="match status" value="2"/>
</dbReference>
<evidence type="ECO:0000313" key="5">
    <source>
        <dbReference type="Proteomes" id="UP000694850"/>
    </source>
</evidence>
<feature type="compositionally biased region" description="Polar residues" evidence="3">
    <location>
        <begin position="765"/>
        <end position="783"/>
    </location>
</feature>
<dbReference type="PRINTS" id="PR00452">
    <property type="entry name" value="SH3DOMAIN"/>
</dbReference>
<keyword evidence="5" id="KW-1185">Reference proteome</keyword>
<dbReference type="SMART" id="SM00326">
    <property type="entry name" value="SH3"/>
    <property type="match status" value="3"/>
</dbReference>
<evidence type="ECO:0000256" key="1">
    <source>
        <dbReference type="ARBA" id="ARBA00022443"/>
    </source>
</evidence>
<dbReference type="RefSeq" id="XP_007945862.1">
    <property type="nucleotide sequence ID" value="XM_007947671.1"/>
</dbReference>
<feature type="compositionally biased region" description="Polar residues" evidence="3">
    <location>
        <begin position="521"/>
        <end position="531"/>
    </location>
</feature>
<dbReference type="PANTHER" id="PTHR14167">
    <property type="entry name" value="SH3 DOMAIN-CONTAINING"/>
    <property type="match status" value="1"/>
</dbReference>
<feature type="compositionally biased region" description="Polar residues" evidence="3">
    <location>
        <begin position="444"/>
        <end position="456"/>
    </location>
</feature>
<feature type="compositionally biased region" description="Basic and acidic residues" evidence="3">
    <location>
        <begin position="643"/>
        <end position="655"/>
    </location>
</feature>
<dbReference type="GO" id="GO:0007015">
    <property type="term" value="P:actin filament organization"/>
    <property type="evidence" value="ECO:0007669"/>
    <property type="project" value="TreeGrafter"/>
</dbReference>
<dbReference type="Gene3D" id="2.30.30.40">
    <property type="entry name" value="SH3 Domains"/>
    <property type="match status" value="3"/>
</dbReference>
<dbReference type="Pfam" id="PF07653">
    <property type="entry name" value="SH3_2"/>
    <property type="match status" value="1"/>
</dbReference>
<dbReference type="InterPro" id="IPR001452">
    <property type="entry name" value="SH3_domain"/>
</dbReference>